<dbReference type="EMBL" id="PVTT01000001">
    <property type="protein sequence ID" value="PRY94802.1"/>
    <property type="molecule type" value="Genomic_DNA"/>
</dbReference>
<dbReference type="Proteomes" id="UP000238801">
    <property type="component" value="Unassembled WGS sequence"/>
</dbReference>
<name>A0A2T0X779_9RHOB</name>
<organism evidence="1 2">
    <name type="scientific">Hasllibacter halocynthiae</name>
    <dbReference type="NCBI Taxonomy" id="595589"/>
    <lineage>
        <taxon>Bacteria</taxon>
        <taxon>Pseudomonadati</taxon>
        <taxon>Pseudomonadota</taxon>
        <taxon>Alphaproteobacteria</taxon>
        <taxon>Rhodobacterales</taxon>
        <taxon>Roseobacteraceae</taxon>
        <taxon>Hasllibacter</taxon>
    </lineage>
</organism>
<comment type="caution">
    <text evidence="1">The sequence shown here is derived from an EMBL/GenBank/DDBJ whole genome shotgun (WGS) entry which is preliminary data.</text>
</comment>
<dbReference type="AlphaFoldDB" id="A0A2T0X779"/>
<keyword evidence="2" id="KW-1185">Reference proteome</keyword>
<dbReference type="RefSeq" id="WP_106159263.1">
    <property type="nucleotide sequence ID" value="NZ_PVTT01000001.1"/>
</dbReference>
<evidence type="ECO:0000313" key="1">
    <source>
        <dbReference type="EMBL" id="PRY94802.1"/>
    </source>
</evidence>
<gene>
    <name evidence="1" type="ORF">BCF33_0402</name>
</gene>
<dbReference type="OrthoDB" id="7868311at2"/>
<evidence type="ECO:0000313" key="2">
    <source>
        <dbReference type="Proteomes" id="UP000238801"/>
    </source>
</evidence>
<proteinExistence type="predicted"/>
<reference evidence="1 2" key="1">
    <citation type="submission" date="2018-03" db="EMBL/GenBank/DDBJ databases">
        <title>Genomic Encyclopedia of Archaeal and Bacterial Type Strains, Phase II (KMG-II): from individual species to whole genera.</title>
        <authorList>
            <person name="Goeker M."/>
        </authorList>
    </citation>
    <scope>NUCLEOTIDE SEQUENCE [LARGE SCALE GENOMIC DNA]</scope>
    <source>
        <strain evidence="1 2">DSM 29318</strain>
    </source>
</reference>
<sequence>MTKIATCCYCGTRAALRFDRGRHELVCASCGAPLHEMKALKKGHENAPRHDLIQPSAVRGTAWAAAAAGLAGAALEGKGRKKGKKGKRRKSFGKKLFEEAFDFVEDIFD</sequence>
<accession>A0A2T0X779</accession>
<protein>
    <submittedName>
        <fullName evidence="1">Uncharacterized protein</fullName>
    </submittedName>
</protein>